<proteinExistence type="predicted"/>
<reference evidence="2" key="1">
    <citation type="submission" date="2021-01" db="EMBL/GenBank/DDBJ databases">
        <title>Chromosome-level genome assembly of a human fungal pathogen reveals clustering of transcriptionally co-regulated genes.</title>
        <authorList>
            <person name="Voorhies M."/>
            <person name="Cohen S."/>
            <person name="Shea T.P."/>
            <person name="Petrus S."/>
            <person name="Munoz J.F."/>
            <person name="Poplawski S."/>
            <person name="Goldman W.E."/>
            <person name="Michael T."/>
            <person name="Cuomo C.A."/>
            <person name="Sil A."/>
            <person name="Beyhan S."/>
        </authorList>
    </citation>
    <scope>NUCLEOTIDE SEQUENCE</scope>
    <source>
        <strain evidence="2">H88</strain>
    </source>
</reference>
<name>A0A8A1LI78_AJEC8</name>
<dbReference type="VEuPathDB" id="FungiDB:I7I53_01545"/>
<keyword evidence="1" id="KW-1133">Transmembrane helix</keyword>
<evidence type="ECO:0000256" key="1">
    <source>
        <dbReference type="SAM" id="Phobius"/>
    </source>
</evidence>
<evidence type="ECO:0000313" key="2">
    <source>
        <dbReference type="EMBL" id="QSS54088.1"/>
    </source>
</evidence>
<organism evidence="2 3">
    <name type="scientific">Ajellomyces capsulatus (strain H88)</name>
    <name type="common">Darling's disease fungus</name>
    <name type="synonym">Histoplasma capsulatum</name>
    <dbReference type="NCBI Taxonomy" id="544711"/>
    <lineage>
        <taxon>Eukaryota</taxon>
        <taxon>Fungi</taxon>
        <taxon>Dikarya</taxon>
        <taxon>Ascomycota</taxon>
        <taxon>Pezizomycotina</taxon>
        <taxon>Eurotiomycetes</taxon>
        <taxon>Eurotiomycetidae</taxon>
        <taxon>Onygenales</taxon>
        <taxon>Ajellomycetaceae</taxon>
        <taxon>Histoplasma</taxon>
    </lineage>
</organism>
<dbReference type="Proteomes" id="UP000663419">
    <property type="component" value="Chromosome 3"/>
</dbReference>
<evidence type="ECO:0000313" key="3">
    <source>
        <dbReference type="Proteomes" id="UP000663419"/>
    </source>
</evidence>
<keyword evidence="1" id="KW-0472">Membrane</keyword>
<protein>
    <submittedName>
        <fullName evidence="2">Uncharacterized protein</fullName>
    </submittedName>
</protein>
<dbReference type="EMBL" id="CP069104">
    <property type="protein sequence ID" value="QSS54088.1"/>
    <property type="molecule type" value="Genomic_DNA"/>
</dbReference>
<keyword evidence="1" id="KW-0812">Transmembrane</keyword>
<accession>A0A8A1LI78</accession>
<feature type="transmembrane region" description="Helical" evidence="1">
    <location>
        <begin position="111"/>
        <end position="132"/>
    </location>
</feature>
<dbReference type="AlphaFoldDB" id="A0A8A1LI78"/>
<gene>
    <name evidence="2" type="ORF">I7I53_01545</name>
</gene>
<sequence length="167" mass="18692">MGEDIWNRKESRVPALHKCAHALLTGKEGKSEGLVDISIAVQAEARLKGIIGGAGELQLGTDGLICSELGGILLQLEEGERVGVSYGRLTRSILRFFNSSMRVLLLSEEFWASYFLFLFFFFFLQLFSPRLYPEPKKELRLQRFMPKELGYRITGIGDFPSSPGTGI</sequence>